<dbReference type="GO" id="GO:0005524">
    <property type="term" value="F:ATP binding"/>
    <property type="evidence" value="ECO:0007669"/>
    <property type="project" value="UniProtKB-KW"/>
</dbReference>
<evidence type="ECO:0000313" key="9">
    <source>
        <dbReference type="EMBL" id="QCO54571.1"/>
    </source>
</evidence>
<dbReference type="Proteomes" id="UP000298631">
    <property type="component" value="Chromosome"/>
</dbReference>
<reference evidence="9 10" key="1">
    <citation type="submission" date="2019-05" db="EMBL/GenBank/DDBJ databases">
        <title>Pseudorhodobacter turbinis sp. nov., isolated from the gut of the Korean turban shell.</title>
        <authorList>
            <person name="Jeong Y.-S."/>
            <person name="Kang W.-R."/>
            <person name="Bae J.-W."/>
        </authorList>
    </citation>
    <scope>NUCLEOTIDE SEQUENCE [LARGE SCALE GENOMIC DNA]</scope>
    <source>
        <strain evidence="9 10">S12M18</strain>
    </source>
</reference>
<evidence type="ECO:0000256" key="5">
    <source>
        <dbReference type="ARBA" id="ARBA00022741"/>
    </source>
</evidence>
<dbReference type="InterPro" id="IPR003439">
    <property type="entry name" value="ABC_transporter-like_ATP-bd"/>
</dbReference>
<keyword evidence="6 9" id="KW-0067">ATP-binding</keyword>
<dbReference type="PANTHER" id="PTHR43297:SF2">
    <property type="entry name" value="DIPEPTIDE TRANSPORT ATP-BINDING PROTEIN DPPD"/>
    <property type="match status" value="1"/>
</dbReference>
<sequence length="322" mass="34429">MTLLTVENLTVSFPGRSGVVNAIEDVSLSVSPGEILGMVGESGAGKSMTGAAIIGLIEPPGRITKGEIRLEGSRIDTLPPEAMRRIRGRKIGAIFQDPLTSLNPVLTVGEQLIETIQTHLKLSKAEARTRAIDWLRRVGIPAPEARIDTYPHQYSGGMRQRVVIALALCAEPQLVIADEPTTALDVSVQAQIIALLRKLARETGVAVVLVTHDMGVIAETADRVAVMYSGRIVEIGTVTEVLTAPKHPYTAGLMASIPRIGPRPDILSQIDGAMPRPNARPEGCAFGPRCPHRMEICSQQRPELSGTKTKSVACHLTEGVPA</sequence>
<keyword evidence="5" id="KW-0547">Nucleotide-binding</keyword>
<dbReference type="PROSITE" id="PS50893">
    <property type="entry name" value="ABC_TRANSPORTER_2"/>
    <property type="match status" value="1"/>
</dbReference>
<keyword evidence="7" id="KW-0472">Membrane</keyword>
<dbReference type="GO" id="GO:0055085">
    <property type="term" value="P:transmembrane transport"/>
    <property type="evidence" value="ECO:0007669"/>
    <property type="project" value="UniProtKB-ARBA"/>
</dbReference>
<dbReference type="AlphaFoldDB" id="A0A4P8ECI4"/>
<evidence type="ECO:0000313" key="10">
    <source>
        <dbReference type="Proteomes" id="UP000298631"/>
    </source>
</evidence>
<dbReference type="InterPro" id="IPR017871">
    <property type="entry name" value="ABC_transporter-like_CS"/>
</dbReference>
<dbReference type="InterPro" id="IPR027417">
    <property type="entry name" value="P-loop_NTPase"/>
</dbReference>
<dbReference type="InterPro" id="IPR050388">
    <property type="entry name" value="ABC_Ni/Peptide_Import"/>
</dbReference>
<evidence type="ECO:0000256" key="2">
    <source>
        <dbReference type="ARBA" id="ARBA00005417"/>
    </source>
</evidence>
<dbReference type="PROSITE" id="PS00211">
    <property type="entry name" value="ABC_TRANSPORTER_1"/>
    <property type="match status" value="1"/>
</dbReference>
<dbReference type="NCBIfam" id="TIGR01727">
    <property type="entry name" value="oligo_HPY"/>
    <property type="match status" value="1"/>
</dbReference>
<name>A0A4P8ECI4_9RHOB</name>
<dbReference type="FunFam" id="3.40.50.300:FF:000016">
    <property type="entry name" value="Oligopeptide ABC transporter ATP-binding component"/>
    <property type="match status" value="1"/>
</dbReference>
<dbReference type="InterPro" id="IPR003593">
    <property type="entry name" value="AAA+_ATPase"/>
</dbReference>
<gene>
    <name evidence="9" type="ORF">EOK75_01355</name>
</gene>
<comment type="similarity">
    <text evidence="2">Belongs to the ABC transporter superfamily.</text>
</comment>
<dbReference type="GO" id="GO:0015833">
    <property type="term" value="P:peptide transport"/>
    <property type="evidence" value="ECO:0007669"/>
    <property type="project" value="InterPro"/>
</dbReference>
<comment type="subcellular location">
    <subcellularLocation>
        <location evidence="1">Cell inner membrane</location>
        <topology evidence="1">Peripheral membrane protein</topology>
    </subcellularLocation>
</comment>
<dbReference type="OrthoDB" id="7374568at2"/>
<dbReference type="EMBL" id="CP039964">
    <property type="protein sequence ID" value="QCO54571.1"/>
    <property type="molecule type" value="Genomic_DNA"/>
</dbReference>
<dbReference type="InterPro" id="IPR013563">
    <property type="entry name" value="Oligopep_ABC_C"/>
</dbReference>
<keyword evidence="3" id="KW-0813">Transport</keyword>
<dbReference type="Pfam" id="PF00005">
    <property type="entry name" value="ABC_tran"/>
    <property type="match status" value="1"/>
</dbReference>
<dbReference type="PANTHER" id="PTHR43297">
    <property type="entry name" value="OLIGOPEPTIDE TRANSPORT ATP-BINDING PROTEIN APPD"/>
    <property type="match status" value="1"/>
</dbReference>
<proteinExistence type="inferred from homology"/>
<dbReference type="SUPFAM" id="SSF52540">
    <property type="entry name" value="P-loop containing nucleoside triphosphate hydrolases"/>
    <property type="match status" value="1"/>
</dbReference>
<dbReference type="SMART" id="SM00382">
    <property type="entry name" value="AAA"/>
    <property type="match status" value="1"/>
</dbReference>
<dbReference type="Pfam" id="PF08352">
    <property type="entry name" value="oligo_HPY"/>
    <property type="match status" value="1"/>
</dbReference>
<evidence type="ECO:0000256" key="6">
    <source>
        <dbReference type="ARBA" id="ARBA00022840"/>
    </source>
</evidence>
<feature type="domain" description="ABC transporter" evidence="8">
    <location>
        <begin position="4"/>
        <end position="254"/>
    </location>
</feature>
<evidence type="ECO:0000256" key="1">
    <source>
        <dbReference type="ARBA" id="ARBA00004417"/>
    </source>
</evidence>
<dbReference type="Gene3D" id="3.40.50.300">
    <property type="entry name" value="P-loop containing nucleotide triphosphate hydrolases"/>
    <property type="match status" value="1"/>
</dbReference>
<keyword evidence="4" id="KW-1003">Cell membrane</keyword>
<protein>
    <submittedName>
        <fullName evidence="9">ABC transporter ATP-binding protein</fullName>
    </submittedName>
</protein>
<evidence type="ECO:0000256" key="4">
    <source>
        <dbReference type="ARBA" id="ARBA00022475"/>
    </source>
</evidence>
<dbReference type="RefSeq" id="WP_137192251.1">
    <property type="nucleotide sequence ID" value="NZ_CP039964.1"/>
</dbReference>
<dbReference type="GO" id="GO:0016887">
    <property type="term" value="F:ATP hydrolysis activity"/>
    <property type="evidence" value="ECO:0007669"/>
    <property type="project" value="InterPro"/>
</dbReference>
<evidence type="ECO:0000256" key="3">
    <source>
        <dbReference type="ARBA" id="ARBA00022448"/>
    </source>
</evidence>
<dbReference type="KEGG" id="pseb:EOK75_01355"/>
<evidence type="ECO:0000256" key="7">
    <source>
        <dbReference type="ARBA" id="ARBA00023136"/>
    </source>
</evidence>
<evidence type="ECO:0000259" key="8">
    <source>
        <dbReference type="PROSITE" id="PS50893"/>
    </source>
</evidence>
<accession>A0A4P8ECI4</accession>
<dbReference type="CDD" id="cd03257">
    <property type="entry name" value="ABC_NikE_OppD_transporters"/>
    <property type="match status" value="1"/>
</dbReference>
<dbReference type="GO" id="GO:0005886">
    <property type="term" value="C:plasma membrane"/>
    <property type="evidence" value="ECO:0007669"/>
    <property type="project" value="UniProtKB-SubCell"/>
</dbReference>
<keyword evidence="10" id="KW-1185">Reference proteome</keyword>
<organism evidence="9 10">
    <name type="scientific">Pseudorhodobacter turbinis</name>
    <dbReference type="NCBI Taxonomy" id="2500533"/>
    <lineage>
        <taxon>Bacteria</taxon>
        <taxon>Pseudomonadati</taxon>
        <taxon>Pseudomonadota</taxon>
        <taxon>Alphaproteobacteria</taxon>
        <taxon>Rhodobacterales</taxon>
        <taxon>Paracoccaceae</taxon>
        <taxon>Pseudorhodobacter</taxon>
    </lineage>
</organism>